<feature type="domain" description="Right handed beta helix" evidence="2">
    <location>
        <begin position="115"/>
        <end position="221"/>
    </location>
</feature>
<evidence type="ECO:0000313" key="3">
    <source>
        <dbReference type="EMBL" id="MFC4541236.1"/>
    </source>
</evidence>
<gene>
    <name evidence="3" type="ORF">ACFO5R_04775</name>
</gene>
<feature type="compositionally biased region" description="Low complexity" evidence="1">
    <location>
        <begin position="63"/>
        <end position="76"/>
    </location>
</feature>
<name>A0ABD5PKW0_9EURY</name>
<dbReference type="Proteomes" id="UP001595898">
    <property type="component" value="Unassembled WGS sequence"/>
</dbReference>
<evidence type="ECO:0000256" key="1">
    <source>
        <dbReference type="SAM" id="MobiDB-lite"/>
    </source>
</evidence>
<dbReference type="SUPFAM" id="SSF51126">
    <property type="entry name" value="Pectin lyase-like"/>
    <property type="match status" value="1"/>
</dbReference>
<comment type="caution">
    <text evidence="3">The sequence shown here is derived from an EMBL/GenBank/DDBJ whole genome shotgun (WGS) entry which is preliminary data.</text>
</comment>
<dbReference type="AlphaFoldDB" id="A0ABD5PKW0"/>
<dbReference type="InterPro" id="IPR039448">
    <property type="entry name" value="Beta_helix"/>
</dbReference>
<accession>A0ABD5PKW0</accession>
<dbReference type="SMART" id="SM00710">
    <property type="entry name" value="PbH1"/>
    <property type="match status" value="8"/>
</dbReference>
<dbReference type="InterPro" id="IPR011050">
    <property type="entry name" value="Pectin_lyase_fold/virulence"/>
</dbReference>
<protein>
    <submittedName>
        <fullName evidence="3">Nitrous oxide reductase family maturation protein NosD</fullName>
    </submittedName>
</protein>
<reference evidence="3 4" key="1">
    <citation type="journal article" date="2019" name="Int. J. Syst. Evol. Microbiol.">
        <title>The Global Catalogue of Microorganisms (GCM) 10K type strain sequencing project: providing services to taxonomists for standard genome sequencing and annotation.</title>
        <authorList>
            <consortium name="The Broad Institute Genomics Platform"/>
            <consortium name="The Broad Institute Genome Sequencing Center for Infectious Disease"/>
            <person name="Wu L."/>
            <person name="Ma J."/>
        </authorList>
    </citation>
    <scope>NUCLEOTIDE SEQUENCE [LARGE SCALE GENOMIC DNA]</scope>
    <source>
        <strain evidence="3 4">WLHS5</strain>
    </source>
</reference>
<dbReference type="EMBL" id="JBHSFA010000002">
    <property type="protein sequence ID" value="MFC4541236.1"/>
    <property type="molecule type" value="Genomic_DNA"/>
</dbReference>
<organism evidence="3 4">
    <name type="scientific">Halosolutus amylolyticus</name>
    <dbReference type="NCBI Taxonomy" id="2932267"/>
    <lineage>
        <taxon>Archaea</taxon>
        <taxon>Methanobacteriati</taxon>
        <taxon>Methanobacteriota</taxon>
        <taxon>Stenosarchaea group</taxon>
        <taxon>Halobacteria</taxon>
        <taxon>Halobacteriales</taxon>
        <taxon>Natrialbaceae</taxon>
        <taxon>Halosolutus</taxon>
    </lineage>
</organism>
<evidence type="ECO:0000313" key="4">
    <source>
        <dbReference type="Proteomes" id="UP001595898"/>
    </source>
</evidence>
<dbReference type="InterPro" id="IPR012334">
    <property type="entry name" value="Pectin_lyas_fold"/>
</dbReference>
<sequence length="449" mass="46481">MVGAVAAVGAGTAAAESTLTVPDDYETIENAVRAVEPGGTVVVKPGTYAGEQVWIEKPVRIVGDPGSSSDVGPGSDAPVLDGEGRDDAAGFRLVDPGSDGAVVIEGFEVRGYGTSSWGTGVKADGETSSVLVSDCYLHDLTGNGVGALDGGTENMSGWEVRRNRIENVDADGVRFDNVSDSIVESNRIVAGGDSQRGIRLHARVNDPIESVQESVTIASNELVGRFEGGSIRLLSILGDVEADSASTGLRDVTIRGNEIYDCDGGRAVLIAVNPGPGGEAWVRDTTISGNEISGARAAVYAGSGVESGLSNLDVRGNDVRSNAIGVMINAADPANVDRVLIRENDVEGNEYGLAAVGEVDAGTIEARSNNVVGNEEFGALNAANGQLDAGRNYWGAPSGPERPRPGRKSDRDRGNAPDDLPNREKGRTIGDGDPVSENVAVNPWLSSRK</sequence>
<feature type="region of interest" description="Disordered" evidence="1">
    <location>
        <begin position="63"/>
        <end position="86"/>
    </location>
</feature>
<feature type="compositionally biased region" description="Basic and acidic residues" evidence="1">
    <location>
        <begin position="401"/>
        <end position="430"/>
    </location>
</feature>
<dbReference type="InterPro" id="IPR006626">
    <property type="entry name" value="PbH1"/>
</dbReference>
<dbReference type="RefSeq" id="WP_250139374.1">
    <property type="nucleotide sequence ID" value="NZ_JALIQP010000001.1"/>
</dbReference>
<proteinExistence type="predicted"/>
<keyword evidence="4" id="KW-1185">Reference proteome</keyword>
<evidence type="ECO:0000259" key="2">
    <source>
        <dbReference type="Pfam" id="PF13229"/>
    </source>
</evidence>
<dbReference type="Gene3D" id="2.160.20.10">
    <property type="entry name" value="Single-stranded right-handed beta-helix, Pectin lyase-like"/>
    <property type="match status" value="2"/>
</dbReference>
<feature type="region of interest" description="Disordered" evidence="1">
    <location>
        <begin position="390"/>
        <end position="449"/>
    </location>
</feature>
<dbReference type="Pfam" id="PF13229">
    <property type="entry name" value="Beta_helix"/>
    <property type="match status" value="1"/>
</dbReference>